<comment type="caution">
    <text evidence="3">The sequence shown here is derived from an EMBL/GenBank/DDBJ whole genome shotgun (WGS) entry which is preliminary data.</text>
</comment>
<feature type="compositionally biased region" description="Basic residues" evidence="2">
    <location>
        <begin position="27"/>
        <end position="46"/>
    </location>
</feature>
<feature type="region of interest" description="Disordered" evidence="2">
    <location>
        <begin position="236"/>
        <end position="310"/>
    </location>
</feature>
<feature type="region of interest" description="Disordered" evidence="2">
    <location>
        <begin position="1"/>
        <end position="74"/>
    </location>
</feature>
<keyword evidence="4" id="KW-1185">Reference proteome</keyword>
<dbReference type="AlphaFoldDB" id="A0A3M2HZ69"/>
<accession>A0A3M2HZ69</accession>
<comment type="similarity">
    <text evidence="1">Belongs to the PspA/Vipp/IM30 family.</text>
</comment>
<evidence type="ECO:0000256" key="2">
    <source>
        <dbReference type="SAM" id="MobiDB-lite"/>
    </source>
</evidence>
<evidence type="ECO:0000313" key="4">
    <source>
        <dbReference type="Proteomes" id="UP000275012"/>
    </source>
</evidence>
<dbReference type="Proteomes" id="UP000275012">
    <property type="component" value="Unassembled WGS sequence"/>
</dbReference>
<evidence type="ECO:0008006" key="5">
    <source>
        <dbReference type="Google" id="ProtNLM"/>
    </source>
</evidence>
<feature type="compositionally biased region" description="Low complexity" evidence="2">
    <location>
        <begin position="281"/>
        <end position="303"/>
    </location>
</feature>
<evidence type="ECO:0000313" key="3">
    <source>
        <dbReference type="EMBL" id="RMH91144.1"/>
    </source>
</evidence>
<dbReference type="Pfam" id="PF04012">
    <property type="entry name" value="PspA_IM30"/>
    <property type="match status" value="1"/>
</dbReference>
<gene>
    <name evidence="3" type="ORF">EBB59_08355</name>
</gene>
<feature type="compositionally biased region" description="Basic and acidic residues" evidence="2">
    <location>
        <begin position="63"/>
        <end position="74"/>
    </location>
</feature>
<protein>
    <recommendedName>
        <fullName evidence="5">PspA/IM30 family protein</fullName>
    </recommendedName>
</protein>
<organism evidence="3 4">
    <name type="scientific">Solilutibacter pythonis</name>
    <dbReference type="NCBI Taxonomy" id="2483112"/>
    <lineage>
        <taxon>Bacteria</taxon>
        <taxon>Pseudomonadati</taxon>
        <taxon>Pseudomonadota</taxon>
        <taxon>Gammaproteobacteria</taxon>
        <taxon>Lysobacterales</taxon>
        <taxon>Lysobacteraceae</taxon>
        <taxon>Solilutibacter</taxon>
    </lineage>
</organism>
<dbReference type="EMBL" id="RFLY01000010">
    <property type="protein sequence ID" value="RMH91144.1"/>
    <property type="molecule type" value="Genomic_DNA"/>
</dbReference>
<name>A0A3M2HZ69_9GAMM</name>
<reference evidence="3 4" key="1">
    <citation type="submission" date="2018-10" db="EMBL/GenBank/DDBJ databases">
        <title>Proposal of Lysobacter pythonis sp. nov. isolated from royal pythons (Python regius).</title>
        <authorList>
            <person name="Hans-Juergen B."/>
            <person name="Huptas C."/>
            <person name="Sandra B."/>
            <person name="Igor L."/>
            <person name="Joachim S."/>
            <person name="Siegfried S."/>
            <person name="Mareike W."/>
            <person name="Peter K."/>
        </authorList>
    </citation>
    <scope>NUCLEOTIDE SEQUENCE [LARGE SCALE GENOMIC DNA]</scope>
    <source>
        <strain evidence="3 4">4284/11</strain>
    </source>
</reference>
<evidence type="ECO:0000256" key="1">
    <source>
        <dbReference type="ARBA" id="ARBA00043985"/>
    </source>
</evidence>
<sequence>MAALGGGRSGRLQCPRPGHPQTTATIGRRHRDRRRRGRLHHVRRTGRAFQPGQPDVRNRSAGRQRDRGERSLARLPETRTCRRGRIVSPLRELFERLQAEVDQIEKTLRGQAAERMLDEEIREIDTALRDWRNEAAATKARILTTAEREKSLSAEIRVLESEAIAALQARRKRDATEIAGDIARREAARDDERQALRQLRQHQRAMLRVIEQGEHKQRRLKHQFDTLRASEILQRAQAAVARRQPGDAPHPESAVASVKRARAAKQEGTKTPRKPATTHTSAADAVLARLRARADAAPASPARKPTGKHP</sequence>
<proteinExistence type="inferred from homology"/>
<dbReference type="InterPro" id="IPR007157">
    <property type="entry name" value="PspA_VIPP1"/>
</dbReference>